<keyword evidence="1" id="KW-1133">Transmembrane helix</keyword>
<name>A0A2W5DN91_9BURK</name>
<keyword evidence="1" id="KW-0472">Membrane</keyword>
<proteinExistence type="predicted"/>
<dbReference type="AlphaFoldDB" id="A0A2W5DN91"/>
<evidence type="ECO:0000256" key="1">
    <source>
        <dbReference type="SAM" id="Phobius"/>
    </source>
</evidence>
<dbReference type="Proteomes" id="UP000249633">
    <property type="component" value="Unassembled WGS sequence"/>
</dbReference>
<organism evidence="2 3">
    <name type="scientific">Roseateles depolymerans</name>
    <dbReference type="NCBI Taxonomy" id="76731"/>
    <lineage>
        <taxon>Bacteria</taxon>
        <taxon>Pseudomonadati</taxon>
        <taxon>Pseudomonadota</taxon>
        <taxon>Betaproteobacteria</taxon>
        <taxon>Burkholderiales</taxon>
        <taxon>Sphaerotilaceae</taxon>
        <taxon>Roseateles</taxon>
    </lineage>
</organism>
<feature type="transmembrane region" description="Helical" evidence="1">
    <location>
        <begin position="34"/>
        <end position="50"/>
    </location>
</feature>
<sequence length="118" mass="12624">MSTPKSMSFLLSLVLPVFICLALSGTSAVFWAKVLPSSVVFAVIAFLSMLGLHRLIQAVAEFGKLFFGGGYFLEARDKPSVAQLVSENLSTESVLVCAALVALGMPLLFVLRNAMARI</sequence>
<evidence type="ECO:0000313" key="2">
    <source>
        <dbReference type="EMBL" id="PZP33261.1"/>
    </source>
</evidence>
<dbReference type="EMBL" id="QFOD01000006">
    <property type="protein sequence ID" value="PZP33261.1"/>
    <property type="molecule type" value="Genomic_DNA"/>
</dbReference>
<accession>A0A2W5DN91</accession>
<reference evidence="2 3" key="1">
    <citation type="submission" date="2017-08" db="EMBL/GenBank/DDBJ databases">
        <title>Infants hospitalized years apart are colonized by the same room-sourced microbial strains.</title>
        <authorList>
            <person name="Brooks B."/>
            <person name="Olm M.R."/>
            <person name="Firek B.A."/>
            <person name="Baker R."/>
            <person name="Thomas B.C."/>
            <person name="Morowitz M.J."/>
            <person name="Banfield J.F."/>
        </authorList>
    </citation>
    <scope>NUCLEOTIDE SEQUENCE [LARGE SCALE GENOMIC DNA]</scope>
    <source>
        <strain evidence="2">S2_012_000_R2_81</strain>
    </source>
</reference>
<feature type="transmembrane region" description="Helical" evidence="1">
    <location>
        <begin position="93"/>
        <end position="111"/>
    </location>
</feature>
<gene>
    <name evidence="2" type="ORF">DI603_07730</name>
</gene>
<protein>
    <submittedName>
        <fullName evidence="2">Uncharacterized protein</fullName>
    </submittedName>
</protein>
<comment type="caution">
    <text evidence="2">The sequence shown here is derived from an EMBL/GenBank/DDBJ whole genome shotgun (WGS) entry which is preliminary data.</text>
</comment>
<keyword evidence="1" id="KW-0812">Transmembrane</keyword>
<evidence type="ECO:0000313" key="3">
    <source>
        <dbReference type="Proteomes" id="UP000249633"/>
    </source>
</evidence>